<organism evidence="2 3">
    <name type="scientific">Caballeronia calidae</name>
    <dbReference type="NCBI Taxonomy" id="1777139"/>
    <lineage>
        <taxon>Bacteria</taxon>
        <taxon>Pseudomonadati</taxon>
        <taxon>Pseudomonadota</taxon>
        <taxon>Betaproteobacteria</taxon>
        <taxon>Burkholderiales</taxon>
        <taxon>Burkholderiaceae</taxon>
        <taxon>Caballeronia</taxon>
    </lineage>
</organism>
<accession>A0A158EK10</accession>
<dbReference type="RefSeq" id="WP_157697816.1">
    <property type="nucleotide sequence ID" value="NZ_FCOX02000132.1"/>
</dbReference>
<comment type="caution">
    <text evidence="2">The sequence shown here is derived from an EMBL/GenBank/DDBJ whole genome shotgun (WGS) entry which is preliminary data.</text>
</comment>
<dbReference type="EMBL" id="FCOX02000132">
    <property type="protein sequence ID" value="SAL06746.1"/>
    <property type="molecule type" value="Genomic_DNA"/>
</dbReference>
<reference evidence="2" key="1">
    <citation type="submission" date="2016-01" db="EMBL/GenBank/DDBJ databases">
        <authorList>
            <person name="Peeters C."/>
        </authorList>
    </citation>
    <scope>NUCLEOTIDE SEQUENCE</scope>
    <source>
        <strain evidence="2">LMG 29321</strain>
    </source>
</reference>
<protein>
    <submittedName>
        <fullName evidence="2">Uncharacterized protein</fullName>
    </submittedName>
</protein>
<evidence type="ECO:0000313" key="2">
    <source>
        <dbReference type="EMBL" id="SAL06746.1"/>
    </source>
</evidence>
<keyword evidence="3" id="KW-1185">Reference proteome</keyword>
<evidence type="ECO:0000313" key="3">
    <source>
        <dbReference type="Proteomes" id="UP000071859"/>
    </source>
</evidence>
<evidence type="ECO:0000256" key="1">
    <source>
        <dbReference type="SAM" id="MobiDB-lite"/>
    </source>
</evidence>
<sequence>MKSVNDLNHSFDCLCSNVDENITKSPLSDALSSSVKFDRDRFGEIKQMPKGSRPDPKKYLSEVDFSNHRKSFKNGASFLVPNPLAKKYFPSVDSLVGRPDGQFAIAADDMTRLIFETGGDIGKIEKKLGIPVGSWKGTILVFTTKSVVEPKIPSGNESGTNEEWIPGGLLPGGVREAVIPQVRRSDMSENSLVSHCMNLKDLGGTPINVRAAHTSQATRNLDGFFENKKGDVNPKTLASRKKEAAPEFSQKESASIKPGSCSIF</sequence>
<gene>
    <name evidence="2" type="ORF">AWB78_08225</name>
</gene>
<proteinExistence type="predicted"/>
<dbReference type="Proteomes" id="UP000071859">
    <property type="component" value="Unassembled WGS sequence"/>
</dbReference>
<dbReference type="OrthoDB" id="5445630at2"/>
<name>A0A158EK10_9BURK</name>
<dbReference type="AlphaFoldDB" id="A0A158EK10"/>
<feature type="region of interest" description="Disordered" evidence="1">
    <location>
        <begin position="225"/>
        <end position="264"/>
    </location>
</feature>